<evidence type="ECO:0000256" key="1">
    <source>
        <dbReference type="ARBA" id="ARBA00004571"/>
    </source>
</evidence>
<dbReference type="EMBL" id="JAMSHT010000001">
    <property type="protein sequence ID" value="MCM8557830.1"/>
    <property type="molecule type" value="Genomic_DNA"/>
</dbReference>
<dbReference type="RefSeq" id="WP_252114237.1">
    <property type="nucleotide sequence ID" value="NZ_JAMSHT010000001.1"/>
</dbReference>
<evidence type="ECO:0000259" key="8">
    <source>
        <dbReference type="Pfam" id="PF07715"/>
    </source>
</evidence>
<evidence type="ECO:0000256" key="4">
    <source>
        <dbReference type="ARBA" id="ARBA00022692"/>
    </source>
</evidence>
<dbReference type="Gene3D" id="2.60.40.1120">
    <property type="entry name" value="Carboxypeptidase-like, regulatory domain"/>
    <property type="match status" value="1"/>
</dbReference>
<dbReference type="Pfam" id="PF13620">
    <property type="entry name" value="CarboxypepD_reg"/>
    <property type="match status" value="1"/>
</dbReference>
<evidence type="ECO:0000259" key="9">
    <source>
        <dbReference type="Pfam" id="PF25183"/>
    </source>
</evidence>
<dbReference type="SUPFAM" id="SSF49452">
    <property type="entry name" value="Starch-binding domain-like"/>
    <property type="match status" value="1"/>
</dbReference>
<dbReference type="PANTHER" id="PTHR30069:SF46">
    <property type="entry name" value="OAR PROTEIN"/>
    <property type="match status" value="1"/>
</dbReference>
<gene>
    <name evidence="10" type="ORF">NDO55_08365</name>
</gene>
<evidence type="ECO:0000313" key="10">
    <source>
        <dbReference type="EMBL" id="MCM8557830.1"/>
    </source>
</evidence>
<keyword evidence="7" id="KW-0732">Signal</keyword>
<feature type="domain" description="TonB-dependent transporter Oar-like beta-barrel" evidence="9">
    <location>
        <begin position="610"/>
        <end position="914"/>
    </location>
</feature>
<keyword evidence="11" id="KW-1185">Reference proteome</keyword>
<dbReference type="PANTHER" id="PTHR30069">
    <property type="entry name" value="TONB-DEPENDENT OUTER MEMBRANE RECEPTOR"/>
    <property type="match status" value="1"/>
</dbReference>
<sequence>MKKATLRATASALALLGAGTAGSFIAAAPAAAQDFTNAQLSGTVTDEGGAPVAGAEIMLVGNQGQSRTTVSDSSGNYRFGNVPQGTYTLTVMQGGEEVYRAEDFRLLGSQNAVGDITLASDPIVITGTGLFINDFEGTTLGLNVDVEELTTRVPLPRDLTSVVLLAPGTTQGDSAFGNLASIGGSSVAENAYYVNGLNITNFDNYLGSARVPFDMYRSVEVKSGGYPAEFGRATGGIVNAVTKSGSNEFFGGIHLDWSPDWGRSTGKDFETCNYDDNTFTTFTCENTTNREADYAQSYSAVLEAGMPVIKDRLFVYGLIEFRESESRTVSRPNSFSTRNIQNDPFWGVKVDAYPIDSQHLEFTIFDTRRQTQQARAPYAETADGFSIGGYSETGRFNFGGVNWVGKYTGNFTDWLTVSAAYGKMEDRFDNVALGAAAAEPPYVNFSGQTVNGVPDGSFVGNQTTTSTTAPYETERKFYRGDVDLYFDVLGEHHIRAGFDVEETTLSRATIYNGGDFLFANNLITSEAYNAGVGGAGIYYIIFPGRRSDGSVGLVQDQIYFNSGGAFDGVNQAFYIQDEWKVNERLTLNLGLRRDDFKLKKADGSTFVELDNNIAPRLGFTYDLWDNEEGKLYGFFGQYYLPVASNTAFRFAGTEFFFRERFDFEGFQTVGGVTVPDFSGNQITDAVDSRYGSPCPFRLNPNAAGGNTCRVTGDGSVPDSQAAFAENLEATKQSEYIIGYEHDFGSFTGGIAYIHRNLDRTAEDAAIDIVVLEYCEEVGIVGCESIWTGFHQYTTYNIGGDLTVLLDGDALCDTDPRACEIVTFAAEDLPYGEATRTYDAVEVTFNRPWDGSWSLGGSYTWSRSYGNTEGYVQSDFGQDDAGITQDFDQPGFVDFAEGRLPNDRTHRIKLFGAYQPLEGLVIGANLSVDSPRPLSCFGFHPTDVFGNLYGAASNFCGLQGIQRGTASETDWVSTLDLSARYNWDMGNDRQIAFTVNAFNVLNSQAVTQRNEFGDRDIATSNADGEPTSVIANPNYDLPSGYQAPRSLRFGIDVTF</sequence>
<keyword evidence="6" id="KW-0998">Cell outer membrane</keyword>
<dbReference type="InterPro" id="IPR012910">
    <property type="entry name" value="Plug_dom"/>
</dbReference>
<evidence type="ECO:0000256" key="7">
    <source>
        <dbReference type="SAM" id="SignalP"/>
    </source>
</evidence>
<comment type="caution">
    <text evidence="10">The sequence shown here is derived from an EMBL/GenBank/DDBJ whole genome shotgun (WGS) entry which is preliminary data.</text>
</comment>
<feature type="domain" description="TonB-dependent receptor plug" evidence="8">
    <location>
        <begin position="156"/>
        <end position="236"/>
    </location>
</feature>
<keyword evidence="4" id="KW-0812">Transmembrane</keyword>
<dbReference type="InterPro" id="IPR013784">
    <property type="entry name" value="Carb-bd-like_fold"/>
</dbReference>
<dbReference type="InterPro" id="IPR057601">
    <property type="entry name" value="Oar-like_b-barrel"/>
</dbReference>
<dbReference type="Gene3D" id="2.40.170.20">
    <property type="entry name" value="TonB-dependent receptor, beta-barrel domain"/>
    <property type="match status" value="1"/>
</dbReference>
<evidence type="ECO:0000256" key="5">
    <source>
        <dbReference type="ARBA" id="ARBA00023136"/>
    </source>
</evidence>
<reference evidence="10" key="1">
    <citation type="submission" date="2022-06" db="EMBL/GenBank/DDBJ databases">
        <title>Sphingomicrobium sedimins sp. nov., a marine bacterium isolated from tidal flat.</title>
        <authorList>
            <person name="Kim C.-H."/>
            <person name="Yoo Y."/>
            <person name="Kim J.-J."/>
        </authorList>
    </citation>
    <scope>NUCLEOTIDE SEQUENCE</scope>
    <source>
        <strain evidence="10">GRR-S6-50</strain>
    </source>
</reference>
<dbReference type="InterPro" id="IPR037066">
    <property type="entry name" value="Plug_dom_sf"/>
</dbReference>
<proteinExistence type="predicted"/>
<dbReference type="GO" id="GO:0044718">
    <property type="term" value="P:siderophore transmembrane transport"/>
    <property type="evidence" value="ECO:0007669"/>
    <property type="project" value="TreeGrafter"/>
</dbReference>
<evidence type="ECO:0000256" key="2">
    <source>
        <dbReference type="ARBA" id="ARBA00022448"/>
    </source>
</evidence>
<keyword evidence="2" id="KW-0813">Transport</keyword>
<keyword evidence="3" id="KW-1134">Transmembrane beta strand</keyword>
<feature type="domain" description="TonB-dependent transporter Oar-like beta-barrel" evidence="9">
    <location>
        <begin position="334"/>
        <end position="592"/>
    </location>
</feature>
<evidence type="ECO:0000256" key="6">
    <source>
        <dbReference type="ARBA" id="ARBA00023237"/>
    </source>
</evidence>
<keyword evidence="5" id="KW-0472">Membrane</keyword>
<protein>
    <submittedName>
        <fullName evidence="10">TonB-dependent receptor</fullName>
    </submittedName>
</protein>
<dbReference type="Proteomes" id="UP001155128">
    <property type="component" value="Unassembled WGS sequence"/>
</dbReference>
<feature type="chain" id="PRO_5040822748" evidence="7">
    <location>
        <begin position="27"/>
        <end position="1054"/>
    </location>
</feature>
<name>A0A9X2J392_9SPHN</name>
<dbReference type="GO" id="GO:0030246">
    <property type="term" value="F:carbohydrate binding"/>
    <property type="evidence" value="ECO:0007669"/>
    <property type="project" value="InterPro"/>
</dbReference>
<evidence type="ECO:0000313" key="11">
    <source>
        <dbReference type="Proteomes" id="UP001155128"/>
    </source>
</evidence>
<accession>A0A9X2J392</accession>
<dbReference type="Pfam" id="PF07715">
    <property type="entry name" value="Plug"/>
    <property type="match status" value="1"/>
</dbReference>
<dbReference type="AlphaFoldDB" id="A0A9X2J392"/>
<dbReference type="SUPFAM" id="SSF56935">
    <property type="entry name" value="Porins"/>
    <property type="match status" value="1"/>
</dbReference>
<dbReference type="InterPro" id="IPR039426">
    <property type="entry name" value="TonB-dep_rcpt-like"/>
</dbReference>
<organism evidence="10 11">
    <name type="scientific">Sphingomicrobium sediminis</name>
    <dbReference type="NCBI Taxonomy" id="2950949"/>
    <lineage>
        <taxon>Bacteria</taxon>
        <taxon>Pseudomonadati</taxon>
        <taxon>Pseudomonadota</taxon>
        <taxon>Alphaproteobacteria</taxon>
        <taxon>Sphingomonadales</taxon>
        <taxon>Sphingomonadaceae</taxon>
        <taxon>Sphingomicrobium</taxon>
    </lineage>
</organism>
<keyword evidence="10" id="KW-0675">Receptor</keyword>
<feature type="signal peptide" evidence="7">
    <location>
        <begin position="1"/>
        <end position="26"/>
    </location>
</feature>
<dbReference type="GO" id="GO:0009279">
    <property type="term" value="C:cell outer membrane"/>
    <property type="evidence" value="ECO:0007669"/>
    <property type="project" value="UniProtKB-SubCell"/>
</dbReference>
<dbReference type="Pfam" id="PF25183">
    <property type="entry name" value="OMP_b-brl_4"/>
    <property type="match status" value="2"/>
</dbReference>
<dbReference type="Gene3D" id="2.170.130.10">
    <property type="entry name" value="TonB-dependent receptor, plug domain"/>
    <property type="match status" value="1"/>
</dbReference>
<dbReference type="GO" id="GO:0015344">
    <property type="term" value="F:siderophore uptake transmembrane transporter activity"/>
    <property type="evidence" value="ECO:0007669"/>
    <property type="project" value="TreeGrafter"/>
</dbReference>
<comment type="subcellular location">
    <subcellularLocation>
        <location evidence="1">Cell outer membrane</location>
        <topology evidence="1">Multi-pass membrane protein</topology>
    </subcellularLocation>
</comment>
<dbReference type="InterPro" id="IPR036942">
    <property type="entry name" value="Beta-barrel_TonB_sf"/>
</dbReference>
<evidence type="ECO:0000256" key="3">
    <source>
        <dbReference type="ARBA" id="ARBA00022452"/>
    </source>
</evidence>